<feature type="compositionally biased region" description="Basic and acidic residues" evidence="1">
    <location>
        <begin position="42"/>
        <end position="63"/>
    </location>
</feature>
<sequence length="82" mass="9342">MEATSGQVPQLQYRQCSVQARGYFPSSFLLLNNDLDMNLDQTKDLESARNMEPGDEKSLRRDTPITTDNSQENCKLRNTTKS</sequence>
<comment type="caution">
    <text evidence="2">The sequence shown here is derived from an EMBL/GenBank/DDBJ whole genome shotgun (WGS) entry which is preliminary data.</text>
</comment>
<gene>
    <name evidence="2" type="ORF">NPIL_583011</name>
</gene>
<evidence type="ECO:0000313" key="2">
    <source>
        <dbReference type="EMBL" id="GFT61812.1"/>
    </source>
</evidence>
<name>A0A8X6U083_NEPPI</name>
<reference evidence="2" key="1">
    <citation type="submission" date="2020-08" db="EMBL/GenBank/DDBJ databases">
        <title>Multicomponent nature underlies the extraordinary mechanical properties of spider dragline silk.</title>
        <authorList>
            <person name="Kono N."/>
            <person name="Nakamura H."/>
            <person name="Mori M."/>
            <person name="Yoshida Y."/>
            <person name="Ohtoshi R."/>
            <person name="Malay A.D."/>
            <person name="Moran D.A.P."/>
            <person name="Tomita M."/>
            <person name="Numata K."/>
            <person name="Arakawa K."/>
        </authorList>
    </citation>
    <scope>NUCLEOTIDE SEQUENCE</scope>
</reference>
<feature type="region of interest" description="Disordered" evidence="1">
    <location>
        <begin position="42"/>
        <end position="82"/>
    </location>
</feature>
<keyword evidence="3" id="KW-1185">Reference proteome</keyword>
<evidence type="ECO:0000256" key="1">
    <source>
        <dbReference type="SAM" id="MobiDB-lite"/>
    </source>
</evidence>
<dbReference type="EMBL" id="BMAW01019133">
    <property type="protein sequence ID" value="GFT61812.1"/>
    <property type="molecule type" value="Genomic_DNA"/>
</dbReference>
<evidence type="ECO:0000313" key="3">
    <source>
        <dbReference type="Proteomes" id="UP000887013"/>
    </source>
</evidence>
<feature type="compositionally biased region" description="Polar residues" evidence="1">
    <location>
        <begin position="64"/>
        <end position="82"/>
    </location>
</feature>
<dbReference type="AlphaFoldDB" id="A0A8X6U083"/>
<protein>
    <submittedName>
        <fullName evidence="2">Uncharacterized protein</fullName>
    </submittedName>
</protein>
<accession>A0A8X6U083</accession>
<proteinExistence type="predicted"/>
<organism evidence="2 3">
    <name type="scientific">Nephila pilipes</name>
    <name type="common">Giant wood spider</name>
    <name type="synonym">Nephila maculata</name>
    <dbReference type="NCBI Taxonomy" id="299642"/>
    <lineage>
        <taxon>Eukaryota</taxon>
        <taxon>Metazoa</taxon>
        <taxon>Ecdysozoa</taxon>
        <taxon>Arthropoda</taxon>
        <taxon>Chelicerata</taxon>
        <taxon>Arachnida</taxon>
        <taxon>Araneae</taxon>
        <taxon>Araneomorphae</taxon>
        <taxon>Entelegynae</taxon>
        <taxon>Araneoidea</taxon>
        <taxon>Nephilidae</taxon>
        <taxon>Nephila</taxon>
    </lineage>
</organism>
<dbReference type="Proteomes" id="UP000887013">
    <property type="component" value="Unassembled WGS sequence"/>
</dbReference>